<dbReference type="Proteomes" id="UP000606974">
    <property type="component" value="Unassembled WGS sequence"/>
</dbReference>
<evidence type="ECO:0008006" key="3">
    <source>
        <dbReference type="Google" id="ProtNLM"/>
    </source>
</evidence>
<dbReference type="AlphaFoldDB" id="A0A8H7AK81"/>
<sequence length="223" mass="25192">MSTLVEYCIVEAQWMTKSYGMHACVHDWTLAGLNKRVDPDSYWYEFDCVASSIDRDKGEYHGHLRHSWLTPHAARLAHDRFIRAGLLNEIADDRVEEAEYIALLLPTRETISCPAGTVCTVISIPPTMLKAPWPILALYLLYLTCTHASGAYDRKDKASYLTTQEWSIMALILGENGSTRDAVQLTQQVVELRKSKLGDDHPDTLRSMHSLTIEHSEAGRRSS</sequence>
<gene>
    <name evidence="1" type="ORF">GJ744_006034</name>
</gene>
<name>A0A8H7AK81_9EURO</name>
<protein>
    <recommendedName>
        <fullName evidence="3">Kinesin light chain</fullName>
    </recommendedName>
</protein>
<organism evidence="1 2">
    <name type="scientific">Endocarpon pusillum</name>
    <dbReference type="NCBI Taxonomy" id="364733"/>
    <lineage>
        <taxon>Eukaryota</taxon>
        <taxon>Fungi</taxon>
        <taxon>Dikarya</taxon>
        <taxon>Ascomycota</taxon>
        <taxon>Pezizomycotina</taxon>
        <taxon>Eurotiomycetes</taxon>
        <taxon>Chaetothyriomycetidae</taxon>
        <taxon>Verrucariales</taxon>
        <taxon>Verrucariaceae</taxon>
        <taxon>Endocarpon</taxon>
    </lineage>
</organism>
<reference evidence="1" key="1">
    <citation type="submission" date="2020-02" db="EMBL/GenBank/DDBJ databases">
        <authorList>
            <person name="Palmer J.M."/>
        </authorList>
    </citation>
    <scope>NUCLEOTIDE SEQUENCE</scope>
    <source>
        <strain evidence="1">EPUS1.4</strain>
        <tissue evidence="1">Thallus</tissue>
    </source>
</reference>
<comment type="caution">
    <text evidence="1">The sequence shown here is derived from an EMBL/GenBank/DDBJ whole genome shotgun (WGS) entry which is preliminary data.</text>
</comment>
<keyword evidence="2" id="KW-1185">Reference proteome</keyword>
<accession>A0A8H7AK81</accession>
<proteinExistence type="predicted"/>
<dbReference type="Gene3D" id="1.25.40.10">
    <property type="entry name" value="Tetratricopeptide repeat domain"/>
    <property type="match status" value="1"/>
</dbReference>
<dbReference type="EMBL" id="JAACFV010000027">
    <property type="protein sequence ID" value="KAF7510668.1"/>
    <property type="molecule type" value="Genomic_DNA"/>
</dbReference>
<dbReference type="InterPro" id="IPR011990">
    <property type="entry name" value="TPR-like_helical_dom_sf"/>
</dbReference>
<dbReference type="OrthoDB" id="1658288at2759"/>
<evidence type="ECO:0000313" key="1">
    <source>
        <dbReference type="EMBL" id="KAF7510668.1"/>
    </source>
</evidence>
<evidence type="ECO:0000313" key="2">
    <source>
        <dbReference type="Proteomes" id="UP000606974"/>
    </source>
</evidence>